<dbReference type="Gene3D" id="1.20.120.450">
    <property type="entry name" value="dinb family like domain"/>
    <property type="match status" value="1"/>
</dbReference>
<dbReference type="InterPro" id="IPR024775">
    <property type="entry name" value="DinB-like"/>
</dbReference>
<dbReference type="Proteomes" id="UP000772618">
    <property type="component" value="Unassembled WGS sequence"/>
</dbReference>
<evidence type="ECO:0000313" key="2">
    <source>
        <dbReference type="EMBL" id="MBT1702377.1"/>
    </source>
</evidence>
<organism evidence="2 3">
    <name type="scientific">Chryseosolibacter indicus</name>
    <dbReference type="NCBI Taxonomy" id="2782351"/>
    <lineage>
        <taxon>Bacteria</taxon>
        <taxon>Pseudomonadati</taxon>
        <taxon>Bacteroidota</taxon>
        <taxon>Cytophagia</taxon>
        <taxon>Cytophagales</taxon>
        <taxon>Chryseotaleaceae</taxon>
        <taxon>Chryseosolibacter</taxon>
    </lineage>
</organism>
<protein>
    <submittedName>
        <fullName evidence="2">DinB family protein</fullName>
    </submittedName>
</protein>
<proteinExistence type="predicted"/>
<keyword evidence="3" id="KW-1185">Reference proteome</keyword>
<evidence type="ECO:0000313" key="3">
    <source>
        <dbReference type="Proteomes" id="UP000772618"/>
    </source>
</evidence>
<feature type="domain" description="DinB-like" evidence="1">
    <location>
        <begin position="19"/>
        <end position="142"/>
    </location>
</feature>
<evidence type="ECO:0000259" key="1">
    <source>
        <dbReference type="Pfam" id="PF12867"/>
    </source>
</evidence>
<accession>A0ABS5VLQ3</accession>
<sequence length="148" mass="17090">MTSIANELRSITEEFFVKLDAISEGDFSYKALPNKWSKKEILGHLIDSAQNNIRRFICGQYETTPSTIVYNQDFWFLANGYQKGDSKEIITLWKLLNLRICDVLAIMPTENHSKTSNNGSDHTIKWLAEDYLRHLKHHLNQIIAGSFN</sequence>
<reference evidence="2 3" key="1">
    <citation type="submission" date="2021-05" db="EMBL/GenBank/DDBJ databases">
        <title>A Polyphasic approach of four new species of the genus Ohtaekwangia: Ohtaekwangia histidinii sp. nov., Ohtaekwangia cretensis sp. nov., Ohtaekwangia indiensis sp. nov., Ohtaekwangia reichenbachii sp. nov. from diverse environment.</title>
        <authorList>
            <person name="Octaviana S."/>
        </authorList>
    </citation>
    <scope>NUCLEOTIDE SEQUENCE [LARGE SCALE GENOMIC DNA]</scope>
    <source>
        <strain evidence="2 3">PWU20</strain>
    </source>
</reference>
<name>A0ABS5VLQ3_9BACT</name>
<dbReference type="EMBL" id="JAHESD010000005">
    <property type="protein sequence ID" value="MBT1702377.1"/>
    <property type="molecule type" value="Genomic_DNA"/>
</dbReference>
<dbReference type="InterPro" id="IPR034660">
    <property type="entry name" value="DinB/YfiT-like"/>
</dbReference>
<comment type="caution">
    <text evidence="2">The sequence shown here is derived from an EMBL/GenBank/DDBJ whole genome shotgun (WGS) entry which is preliminary data.</text>
</comment>
<gene>
    <name evidence="2" type="ORF">KK060_03750</name>
</gene>
<dbReference type="RefSeq" id="WP_254152271.1">
    <property type="nucleotide sequence ID" value="NZ_JAHESD010000005.1"/>
</dbReference>
<dbReference type="Pfam" id="PF12867">
    <property type="entry name" value="DinB_2"/>
    <property type="match status" value="1"/>
</dbReference>
<dbReference type="SUPFAM" id="SSF109854">
    <property type="entry name" value="DinB/YfiT-like putative metalloenzymes"/>
    <property type="match status" value="1"/>
</dbReference>